<evidence type="ECO:0000313" key="9">
    <source>
        <dbReference type="EMBL" id="EYE88752.1"/>
    </source>
</evidence>
<proteinExistence type="predicted"/>
<protein>
    <recommendedName>
        <fullName evidence="3">lipoate--protein ligase</fullName>
        <ecNumber evidence="3">6.3.1.20</ecNumber>
    </recommendedName>
</protein>
<dbReference type="Gene3D" id="3.30.930.10">
    <property type="entry name" value="Bira Bifunctional Protein, Domain 2"/>
    <property type="match status" value="1"/>
</dbReference>
<evidence type="ECO:0000313" key="10">
    <source>
        <dbReference type="Proteomes" id="UP000019681"/>
    </source>
</evidence>
<dbReference type="GO" id="GO:0009249">
    <property type="term" value="P:protein lipoylation"/>
    <property type="evidence" value="ECO:0007669"/>
    <property type="project" value="InterPro"/>
</dbReference>
<keyword evidence="4 9" id="KW-0436">Ligase</keyword>
<evidence type="ECO:0000256" key="2">
    <source>
        <dbReference type="ARBA" id="ARBA00005124"/>
    </source>
</evidence>
<evidence type="ECO:0000256" key="6">
    <source>
        <dbReference type="ARBA" id="ARBA00022840"/>
    </source>
</evidence>
<dbReference type="AlphaFoldDB" id="A0A017RVN9"/>
<dbReference type="Pfam" id="PF21948">
    <property type="entry name" value="LplA-B_cat"/>
    <property type="match status" value="1"/>
</dbReference>
<dbReference type="STRING" id="1403537.Q428_06380"/>
<evidence type="ECO:0000259" key="8">
    <source>
        <dbReference type="PROSITE" id="PS51733"/>
    </source>
</evidence>
<comment type="caution">
    <text evidence="9">The sequence shown here is derived from an EMBL/GenBank/DDBJ whole genome shotgun (WGS) entry which is preliminary data.</text>
</comment>
<dbReference type="EC" id="6.3.1.20" evidence="3"/>
<dbReference type="FunFam" id="3.30.930.10:FF:000072">
    <property type="entry name" value="Lipoate--protein ligase"/>
    <property type="match status" value="1"/>
</dbReference>
<dbReference type="Gene3D" id="3.30.390.50">
    <property type="entry name" value="CO dehydrogenase flavoprotein, C-terminal domain"/>
    <property type="match status" value="1"/>
</dbReference>
<dbReference type="InterPro" id="IPR045864">
    <property type="entry name" value="aa-tRNA-synth_II/BPL/LPL"/>
</dbReference>
<dbReference type="CDD" id="cd16443">
    <property type="entry name" value="LplA"/>
    <property type="match status" value="1"/>
</dbReference>
<keyword evidence="6" id="KW-0067">ATP-binding</keyword>
<dbReference type="InterPro" id="IPR004562">
    <property type="entry name" value="LipoylTrfase_LipoateP_Ligase"/>
</dbReference>
<dbReference type="SUPFAM" id="SSF82649">
    <property type="entry name" value="SufE/NifU"/>
    <property type="match status" value="1"/>
</dbReference>
<dbReference type="PANTHER" id="PTHR12561:SF3">
    <property type="entry name" value="LIPOYLTRANSFERASE 1, MITOCHONDRIAL"/>
    <property type="match status" value="1"/>
</dbReference>
<evidence type="ECO:0000256" key="4">
    <source>
        <dbReference type="ARBA" id="ARBA00022598"/>
    </source>
</evidence>
<dbReference type="UniPathway" id="UPA00537">
    <property type="reaction ID" value="UER00594"/>
</dbReference>
<dbReference type="GO" id="GO:0005737">
    <property type="term" value="C:cytoplasm"/>
    <property type="evidence" value="ECO:0007669"/>
    <property type="project" value="TreeGrafter"/>
</dbReference>
<dbReference type="RefSeq" id="WP_035379169.1">
    <property type="nucleotide sequence ID" value="NZ_AZQP01000014.1"/>
</dbReference>
<evidence type="ECO:0000256" key="1">
    <source>
        <dbReference type="ARBA" id="ARBA00005085"/>
    </source>
</evidence>
<feature type="domain" description="BPL/LPL catalytic" evidence="8">
    <location>
        <begin position="24"/>
        <end position="203"/>
    </location>
</feature>
<keyword evidence="5" id="KW-0547">Nucleotide-binding</keyword>
<dbReference type="SUPFAM" id="SSF55681">
    <property type="entry name" value="Class II aaRS and biotin synthetases"/>
    <property type="match status" value="1"/>
</dbReference>
<dbReference type="PANTHER" id="PTHR12561">
    <property type="entry name" value="LIPOATE-PROTEIN LIGASE"/>
    <property type="match status" value="1"/>
</dbReference>
<dbReference type="NCBIfam" id="TIGR00545">
    <property type="entry name" value="lipoyltrans"/>
    <property type="match status" value="1"/>
</dbReference>
<dbReference type="InterPro" id="IPR004143">
    <property type="entry name" value="BPL_LPL_catalytic"/>
</dbReference>
<dbReference type="EMBL" id="AZQP01000014">
    <property type="protein sequence ID" value="EYE88752.1"/>
    <property type="molecule type" value="Genomic_DNA"/>
</dbReference>
<gene>
    <name evidence="9" type="ORF">Q428_06380</name>
</gene>
<comment type="catalytic activity">
    <reaction evidence="7">
        <text>L-lysyl-[lipoyl-carrier protein] + (R)-lipoate + ATP = N(6)-[(R)-lipoyl]-L-lysyl-[lipoyl-carrier protein] + AMP + diphosphate + H(+)</text>
        <dbReference type="Rhea" id="RHEA:49288"/>
        <dbReference type="Rhea" id="RHEA-COMP:10500"/>
        <dbReference type="Rhea" id="RHEA-COMP:10502"/>
        <dbReference type="ChEBI" id="CHEBI:15378"/>
        <dbReference type="ChEBI" id="CHEBI:29969"/>
        <dbReference type="ChEBI" id="CHEBI:30616"/>
        <dbReference type="ChEBI" id="CHEBI:33019"/>
        <dbReference type="ChEBI" id="CHEBI:83088"/>
        <dbReference type="ChEBI" id="CHEBI:83099"/>
        <dbReference type="ChEBI" id="CHEBI:456215"/>
        <dbReference type="EC" id="6.3.1.20"/>
    </reaction>
</comment>
<sequence length="326" mass="37427">MLYIDSQITNPYFNLAFEEYFLKNFSEECFFLWRNKPAVILGKNQNAYSEINLNYVKENNIPVVRRITGGGAVFHDLGNINFTFISNNPTNTFADFRRFTAPIIDALKELSINAELSGRNDLTIDGLKFSGNAQCKFKNRIMHHGTLLFSSNMKNLSEALNPRPIKFQGKGVQSVASRITNIDKHLKTPMDVTEFKSFLMKFVMASDENAALHELTDEEINNINKLMTEKYMTWEWNFGNSPKFNLTNEKKFDGGIVEVNLNVDKGFIKNIKFFGDFFGQKDIKEIEDALTGAKHSEEDVYKILANFDINSYFSNITIDNLIQLMF</sequence>
<evidence type="ECO:0000256" key="7">
    <source>
        <dbReference type="ARBA" id="ARBA00048037"/>
    </source>
</evidence>
<comment type="pathway">
    <text evidence="1">Protein modification; protein lipoylation via exogenous pathway; protein N(6)-(lipoyl)lysine from lipoate: step 2/2.</text>
</comment>
<name>A0A017RVN9_9CLOT</name>
<dbReference type="PROSITE" id="PS51733">
    <property type="entry name" value="BPL_LPL_CATALYTIC"/>
    <property type="match status" value="1"/>
</dbReference>
<evidence type="ECO:0000256" key="3">
    <source>
        <dbReference type="ARBA" id="ARBA00012367"/>
    </source>
</evidence>
<keyword evidence="10" id="KW-1185">Reference proteome</keyword>
<dbReference type="InterPro" id="IPR019491">
    <property type="entry name" value="Lipoate_protein_ligase_C"/>
</dbReference>
<accession>A0A017RVN9</accession>
<dbReference type="GO" id="GO:0017118">
    <property type="term" value="F:lipoyltransferase activity"/>
    <property type="evidence" value="ECO:0007669"/>
    <property type="project" value="TreeGrafter"/>
</dbReference>
<dbReference type="Proteomes" id="UP000019681">
    <property type="component" value="Unassembled WGS sequence"/>
</dbReference>
<comment type="pathway">
    <text evidence="2">Protein modification; protein lipoylation via exogenous pathway; protein N(6)-(lipoyl)lysine from lipoate: step 1/2.</text>
</comment>
<organism evidence="9 10">
    <name type="scientific">Fervidicella metallireducens AeB</name>
    <dbReference type="NCBI Taxonomy" id="1403537"/>
    <lineage>
        <taxon>Bacteria</taxon>
        <taxon>Bacillati</taxon>
        <taxon>Bacillota</taxon>
        <taxon>Clostridia</taxon>
        <taxon>Eubacteriales</taxon>
        <taxon>Clostridiaceae</taxon>
        <taxon>Fervidicella</taxon>
    </lineage>
</organism>
<evidence type="ECO:0000256" key="5">
    <source>
        <dbReference type="ARBA" id="ARBA00022741"/>
    </source>
</evidence>
<dbReference type="GO" id="GO:0016979">
    <property type="term" value="F:lipoate-protein ligase activity"/>
    <property type="evidence" value="ECO:0007669"/>
    <property type="project" value="UniProtKB-EC"/>
</dbReference>
<dbReference type="GO" id="GO:0005524">
    <property type="term" value="F:ATP binding"/>
    <property type="evidence" value="ECO:0007669"/>
    <property type="project" value="UniProtKB-KW"/>
</dbReference>
<reference evidence="9 10" key="1">
    <citation type="journal article" date="2014" name="Genome Announc.">
        <title>Draft Genome Sequence of Fervidicella metallireducens Strain AeBT, an Iron-Reducing Thermoanaerobe from the Great Artesian Basin.</title>
        <authorList>
            <person name="Patel B.K."/>
        </authorList>
    </citation>
    <scope>NUCLEOTIDE SEQUENCE [LARGE SCALE GENOMIC DNA]</scope>
    <source>
        <strain evidence="9 10">AeB</strain>
    </source>
</reference>
<dbReference type="OrthoDB" id="9788148at2"/>
<dbReference type="Pfam" id="PF10437">
    <property type="entry name" value="Lip_prot_lig_C"/>
    <property type="match status" value="1"/>
</dbReference>